<organism evidence="2 3">
    <name type="scientific">Endozoicomonas gorgoniicola</name>
    <dbReference type="NCBI Taxonomy" id="1234144"/>
    <lineage>
        <taxon>Bacteria</taxon>
        <taxon>Pseudomonadati</taxon>
        <taxon>Pseudomonadota</taxon>
        <taxon>Gammaproteobacteria</taxon>
        <taxon>Oceanospirillales</taxon>
        <taxon>Endozoicomonadaceae</taxon>
        <taxon>Endozoicomonas</taxon>
    </lineage>
</organism>
<feature type="region of interest" description="Disordered" evidence="1">
    <location>
        <begin position="80"/>
        <end position="109"/>
    </location>
</feature>
<dbReference type="Gene3D" id="3.40.50.1220">
    <property type="entry name" value="TPP-binding domain"/>
    <property type="match status" value="1"/>
</dbReference>
<dbReference type="SUPFAM" id="SSF52467">
    <property type="entry name" value="DHS-like NAD/FAD-binding domain"/>
    <property type="match status" value="1"/>
</dbReference>
<protein>
    <submittedName>
        <fullName evidence="2">Uncharacterized protein</fullName>
    </submittedName>
</protein>
<dbReference type="Proteomes" id="UP001209854">
    <property type="component" value="Unassembled WGS sequence"/>
</dbReference>
<evidence type="ECO:0000313" key="3">
    <source>
        <dbReference type="Proteomes" id="UP001209854"/>
    </source>
</evidence>
<reference evidence="2 3" key="1">
    <citation type="submission" date="2022-10" db="EMBL/GenBank/DDBJ databases">
        <title>High-quality genome sequences of two octocoral-associated bacteria, Endozoicomonas euniceicola EF212 and Endozoicomonas gorgoniicola PS125.</title>
        <authorList>
            <person name="Chiou Y.-J."/>
            <person name="Chen Y.-H."/>
        </authorList>
    </citation>
    <scope>NUCLEOTIDE SEQUENCE [LARGE SCALE GENOMIC DNA]</scope>
    <source>
        <strain evidence="2 3">PS125</strain>
    </source>
</reference>
<comment type="caution">
    <text evidence="2">The sequence shown here is derived from an EMBL/GenBank/DDBJ whole genome shotgun (WGS) entry which is preliminary data.</text>
</comment>
<dbReference type="RefSeq" id="WP_262567422.1">
    <property type="nucleotide sequence ID" value="NZ_JAPFCC010000001.1"/>
</dbReference>
<dbReference type="EMBL" id="JAPFCC010000001">
    <property type="protein sequence ID" value="MCW7552463.1"/>
    <property type="molecule type" value="Genomic_DNA"/>
</dbReference>
<sequence length="109" mass="11912">MIKKASGAVHLLPKGNSVEHLLPMKLTQDDLKGNRGRWGSQLLKFALLSGHSEREASRDIYELVSPSRCRVLATQGDKGVFSEDHPLYPGSIGVGSRPEETQSLSDNTI</sequence>
<evidence type="ECO:0000313" key="2">
    <source>
        <dbReference type="EMBL" id="MCW7552463.1"/>
    </source>
</evidence>
<gene>
    <name evidence="2" type="ORF">NX722_07355</name>
</gene>
<proteinExistence type="predicted"/>
<name>A0ABT3MTQ3_9GAMM</name>
<accession>A0ABT3MTQ3</accession>
<dbReference type="InterPro" id="IPR029035">
    <property type="entry name" value="DHS-like_NAD/FAD-binding_dom"/>
</dbReference>
<evidence type="ECO:0000256" key="1">
    <source>
        <dbReference type="SAM" id="MobiDB-lite"/>
    </source>
</evidence>
<keyword evidence="3" id="KW-1185">Reference proteome</keyword>